<organism evidence="1 2">
    <name type="scientific">Exophiala aquamarina CBS 119918</name>
    <dbReference type="NCBI Taxonomy" id="1182545"/>
    <lineage>
        <taxon>Eukaryota</taxon>
        <taxon>Fungi</taxon>
        <taxon>Dikarya</taxon>
        <taxon>Ascomycota</taxon>
        <taxon>Pezizomycotina</taxon>
        <taxon>Eurotiomycetes</taxon>
        <taxon>Chaetothyriomycetidae</taxon>
        <taxon>Chaetothyriales</taxon>
        <taxon>Herpotrichiellaceae</taxon>
        <taxon>Exophiala</taxon>
    </lineage>
</organism>
<name>A0A072PX12_9EURO</name>
<gene>
    <name evidence="1" type="ORF">A1O9_04985</name>
</gene>
<protein>
    <submittedName>
        <fullName evidence="1">Uncharacterized protein</fullName>
    </submittedName>
</protein>
<dbReference type="GeneID" id="25279912"/>
<dbReference type="RefSeq" id="XP_013262725.1">
    <property type="nucleotide sequence ID" value="XM_013407271.1"/>
</dbReference>
<dbReference type="EMBL" id="AMGV01000003">
    <property type="protein sequence ID" value="KEF60135.1"/>
    <property type="molecule type" value="Genomic_DNA"/>
</dbReference>
<dbReference type="VEuPathDB" id="FungiDB:A1O9_04985"/>
<accession>A0A072PX12</accession>
<dbReference type="OrthoDB" id="4141047at2759"/>
<dbReference type="STRING" id="1182545.A0A072PX12"/>
<comment type="caution">
    <text evidence="1">The sequence shown here is derived from an EMBL/GenBank/DDBJ whole genome shotgun (WGS) entry which is preliminary data.</text>
</comment>
<dbReference type="HOGENOM" id="CLU_2061482_0_0_1"/>
<evidence type="ECO:0000313" key="2">
    <source>
        <dbReference type="Proteomes" id="UP000027920"/>
    </source>
</evidence>
<reference evidence="1 2" key="1">
    <citation type="submission" date="2013-03" db="EMBL/GenBank/DDBJ databases">
        <title>The Genome Sequence of Exophiala aquamarina CBS 119918.</title>
        <authorList>
            <consortium name="The Broad Institute Genomics Platform"/>
            <person name="Cuomo C."/>
            <person name="de Hoog S."/>
            <person name="Gorbushina A."/>
            <person name="Walker B."/>
            <person name="Young S.K."/>
            <person name="Zeng Q."/>
            <person name="Gargeya S."/>
            <person name="Fitzgerald M."/>
            <person name="Haas B."/>
            <person name="Abouelleil A."/>
            <person name="Allen A.W."/>
            <person name="Alvarado L."/>
            <person name="Arachchi H.M."/>
            <person name="Berlin A.M."/>
            <person name="Chapman S.B."/>
            <person name="Gainer-Dewar J."/>
            <person name="Goldberg J."/>
            <person name="Griggs A."/>
            <person name="Gujja S."/>
            <person name="Hansen M."/>
            <person name="Howarth C."/>
            <person name="Imamovic A."/>
            <person name="Ireland A."/>
            <person name="Larimer J."/>
            <person name="McCowan C."/>
            <person name="Murphy C."/>
            <person name="Pearson M."/>
            <person name="Poon T.W."/>
            <person name="Priest M."/>
            <person name="Roberts A."/>
            <person name="Saif S."/>
            <person name="Shea T."/>
            <person name="Sisk P."/>
            <person name="Sykes S."/>
            <person name="Wortman J."/>
            <person name="Nusbaum C."/>
            <person name="Birren B."/>
        </authorList>
    </citation>
    <scope>NUCLEOTIDE SEQUENCE [LARGE SCALE GENOMIC DNA]</scope>
    <source>
        <strain evidence="1 2">CBS 119918</strain>
    </source>
</reference>
<dbReference type="PROSITE" id="PS51257">
    <property type="entry name" value="PROKAR_LIPOPROTEIN"/>
    <property type="match status" value="1"/>
</dbReference>
<dbReference type="Proteomes" id="UP000027920">
    <property type="component" value="Unassembled WGS sequence"/>
</dbReference>
<keyword evidence="2" id="KW-1185">Reference proteome</keyword>
<sequence length="119" mass="13305">MNLSRIDLCLQSISSGAFGCAHTRDTLPAVILDALQLRVGCAGDQTRSLDLLNCGYCATDLRVRVELECGGTCIQIEVKIWKSLGSREPDNRDETEDARFHYECRRYEPFVLILPLIAT</sequence>
<dbReference type="AlphaFoldDB" id="A0A072PX12"/>
<evidence type="ECO:0000313" key="1">
    <source>
        <dbReference type="EMBL" id="KEF60135.1"/>
    </source>
</evidence>
<proteinExistence type="predicted"/>